<name>A0AAD2E0Q2_9LAMI</name>
<dbReference type="PANTHER" id="PTHR45270:SF1">
    <property type="entry name" value="CHAPERONE DNAJ-DOMAIN SUPERFAMILY PROTEIN"/>
    <property type="match status" value="1"/>
</dbReference>
<gene>
    <name evidence="3" type="ORF">FPE_LOCUS20239</name>
</gene>
<dbReference type="Pfam" id="PF14901">
    <property type="entry name" value="Jiv90"/>
    <property type="match status" value="1"/>
</dbReference>
<dbReference type="SUPFAM" id="SSF46565">
    <property type="entry name" value="Chaperone J-domain"/>
    <property type="match status" value="1"/>
</dbReference>
<feature type="domain" description="J" evidence="2">
    <location>
        <begin position="287"/>
        <end position="354"/>
    </location>
</feature>
<dbReference type="EMBL" id="OU503047">
    <property type="protein sequence ID" value="CAI9772809.1"/>
    <property type="molecule type" value="Genomic_DNA"/>
</dbReference>
<dbReference type="InterPro" id="IPR036869">
    <property type="entry name" value="J_dom_sf"/>
</dbReference>
<dbReference type="CDD" id="cd06257">
    <property type="entry name" value="DnaJ"/>
    <property type="match status" value="1"/>
</dbReference>
<evidence type="ECO:0000313" key="4">
    <source>
        <dbReference type="Proteomes" id="UP000834106"/>
    </source>
</evidence>
<evidence type="ECO:0000259" key="2">
    <source>
        <dbReference type="PROSITE" id="PS50076"/>
    </source>
</evidence>
<dbReference type="Proteomes" id="UP000834106">
    <property type="component" value="Chromosome 12"/>
</dbReference>
<feature type="transmembrane region" description="Helical" evidence="1">
    <location>
        <begin position="41"/>
        <end position="61"/>
    </location>
</feature>
<keyword evidence="1" id="KW-0472">Membrane</keyword>
<dbReference type="PROSITE" id="PS50076">
    <property type="entry name" value="DNAJ_2"/>
    <property type="match status" value="1"/>
</dbReference>
<dbReference type="InterPro" id="IPR018253">
    <property type="entry name" value="DnaJ_domain_CS"/>
</dbReference>
<evidence type="ECO:0000256" key="1">
    <source>
        <dbReference type="SAM" id="Phobius"/>
    </source>
</evidence>
<dbReference type="SMART" id="SM00271">
    <property type="entry name" value="DnaJ"/>
    <property type="match status" value="1"/>
</dbReference>
<evidence type="ECO:0000313" key="3">
    <source>
        <dbReference type="EMBL" id="CAI9772809.1"/>
    </source>
</evidence>
<feature type="transmembrane region" description="Helical" evidence="1">
    <location>
        <begin position="81"/>
        <end position="103"/>
    </location>
</feature>
<dbReference type="AlphaFoldDB" id="A0AAD2E0Q2"/>
<keyword evidence="1" id="KW-0812">Transmembrane</keyword>
<dbReference type="PRINTS" id="PR00625">
    <property type="entry name" value="JDOMAIN"/>
</dbReference>
<feature type="transmembrane region" description="Helical" evidence="1">
    <location>
        <begin position="160"/>
        <end position="186"/>
    </location>
</feature>
<accession>A0AAD2E0Q2</accession>
<proteinExistence type="predicted"/>
<keyword evidence="1" id="KW-1133">Transmembrane helix</keyword>
<reference evidence="3" key="1">
    <citation type="submission" date="2023-05" db="EMBL/GenBank/DDBJ databases">
        <authorList>
            <person name="Huff M."/>
        </authorList>
    </citation>
    <scope>NUCLEOTIDE SEQUENCE</scope>
</reference>
<dbReference type="PANTHER" id="PTHR45270">
    <property type="entry name" value="OS03G0832900 PROTEIN"/>
    <property type="match status" value="1"/>
</dbReference>
<dbReference type="InterPro" id="IPR001623">
    <property type="entry name" value="DnaJ_domain"/>
</dbReference>
<dbReference type="PROSITE" id="PS00636">
    <property type="entry name" value="DNAJ_1"/>
    <property type="match status" value="1"/>
</dbReference>
<protein>
    <recommendedName>
        <fullName evidence="2">J domain-containing protein</fullName>
    </recommendedName>
</protein>
<organism evidence="3 4">
    <name type="scientific">Fraxinus pennsylvanica</name>
    <dbReference type="NCBI Taxonomy" id="56036"/>
    <lineage>
        <taxon>Eukaryota</taxon>
        <taxon>Viridiplantae</taxon>
        <taxon>Streptophyta</taxon>
        <taxon>Embryophyta</taxon>
        <taxon>Tracheophyta</taxon>
        <taxon>Spermatophyta</taxon>
        <taxon>Magnoliopsida</taxon>
        <taxon>eudicotyledons</taxon>
        <taxon>Gunneridae</taxon>
        <taxon>Pentapetalae</taxon>
        <taxon>asterids</taxon>
        <taxon>lamiids</taxon>
        <taxon>Lamiales</taxon>
        <taxon>Oleaceae</taxon>
        <taxon>Oleeae</taxon>
        <taxon>Fraxinus</taxon>
    </lineage>
</organism>
<dbReference type="Pfam" id="PF00226">
    <property type="entry name" value="DnaJ"/>
    <property type="match status" value="1"/>
</dbReference>
<keyword evidence="4" id="KW-1185">Reference proteome</keyword>
<feature type="transmembrane region" description="Helical" evidence="1">
    <location>
        <begin position="137"/>
        <end position="153"/>
    </location>
</feature>
<dbReference type="Gene3D" id="1.10.287.110">
    <property type="entry name" value="DnaJ domain"/>
    <property type="match status" value="1"/>
</dbReference>
<sequence>MEDIGLFNQAWKWLQSKDCYSVARTTVSIFRDKMGIFMERHWPMVCFGFARCGRGLLFLLAHWKTCLVTGFWSFSELRSTALLVIMWSSFLSLTSMSCLLYALISMVAAVISVRYLGYAPGLFIVGLFAILNLWMYANFWITGTLFIVGGYLFSLNHARLVVFMATIYAMYCVKVRVGWLGIFLSFNLSFLSNDVSNYVLQWCDNLSESTHFEEHKASESFPEDSFPTECEFSGPIEEEEKLHSCKSSDKPESISFVEKTKECAYKQVVREDASSRIEMERILSSSDHYEALGFPRYRKINVLSLKKEYRKRAMLVHPDKNMGSPLASESFKKLLCAYEILSDVGKKKEYDEQLRKEESNAGTSRQDTAGFVSEESRCIQCTKCGNSHIWVCTNRMKAKARWCQDCCEYHQAKDGDGWVEYKGSLMFDRPQKVEIPRAFVCAESKIFDVSEWAICQGMTCRPNTHRPSFHVNMVGLEKSSQRSNSARYPWDLDAEMMDEEEEFELWLQRAQASGIFCETPRRRKTWSPFKLAQKNGNSGEREETITGRDLIALARVPKNIVNGYENDGWTAGHINSLFYLVLSVNNVILFSTNFLPLPCRSV</sequence>
<dbReference type="InterPro" id="IPR032843">
    <property type="entry name" value="Jiv"/>
</dbReference>
<feature type="transmembrane region" description="Helical" evidence="1">
    <location>
        <begin position="115"/>
        <end position="131"/>
    </location>
</feature>